<keyword evidence="1" id="KW-0472">Membrane</keyword>
<comment type="caution">
    <text evidence="2">The sequence shown here is derived from an EMBL/GenBank/DDBJ whole genome shotgun (WGS) entry which is preliminary data.</text>
</comment>
<evidence type="ECO:0000256" key="1">
    <source>
        <dbReference type="SAM" id="Phobius"/>
    </source>
</evidence>
<accession>A0A3R9FXM0</accession>
<dbReference type="AlphaFoldDB" id="A0A3R9FXM0"/>
<sequence>MSEANIEFVEVMSMRDRQQGSFIIEFCIVLVSLSGIFAMAVSHMIAINYKGQLDRAAYSLATIVAERKQLFDGKLSLNVGSMNAKNDMKNIVSSSMKRMNQSFNPDKLAMRVDVYYLDEQLDRGQKKFKLGHKVISTSDPRLFPDKFKLTQEQAENFLPFTNLGRYLPLYRVSLTYQIPFDLIGAINGEMNQVVSSAYTFGRL</sequence>
<protein>
    <submittedName>
        <fullName evidence="2">Pilus assembly protein TadF</fullName>
    </submittedName>
</protein>
<reference evidence="2 3" key="1">
    <citation type="submission" date="2018-12" db="EMBL/GenBank/DDBJ databases">
        <title>Genomic taxonomy of the Vibrionaceae family.</title>
        <authorList>
            <person name="Gomez-Gil B."/>
            <person name="Enciso-Ibarra K."/>
        </authorList>
    </citation>
    <scope>NUCLEOTIDE SEQUENCE [LARGE SCALE GENOMIC DNA]</scope>
    <source>
        <strain evidence="2 3">CAIM 594</strain>
    </source>
</reference>
<dbReference type="Proteomes" id="UP000269041">
    <property type="component" value="Unassembled WGS sequence"/>
</dbReference>
<keyword evidence="1" id="KW-0812">Transmembrane</keyword>
<proteinExistence type="predicted"/>
<dbReference type="EMBL" id="RSFA01000195">
    <property type="protein sequence ID" value="RSD27494.1"/>
    <property type="molecule type" value="Genomic_DNA"/>
</dbReference>
<feature type="transmembrane region" description="Helical" evidence="1">
    <location>
        <begin position="22"/>
        <end position="45"/>
    </location>
</feature>
<keyword evidence="1" id="KW-1133">Transmembrane helix</keyword>
<dbReference type="InterPro" id="IPR031582">
    <property type="entry name" value="TadF"/>
</dbReference>
<gene>
    <name evidence="2" type="ORF">EJA03_19840</name>
</gene>
<evidence type="ECO:0000313" key="3">
    <source>
        <dbReference type="Proteomes" id="UP000269041"/>
    </source>
</evidence>
<evidence type="ECO:0000313" key="2">
    <source>
        <dbReference type="EMBL" id="RSD27494.1"/>
    </source>
</evidence>
<keyword evidence="3" id="KW-1185">Reference proteome</keyword>
<organism evidence="2 3">
    <name type="scientific">Vibrio pectenicida</name>
    <dbReference type="NCBI Taxonomy" id="62763"/>
    <lineage>
        <taxon>Bacteria</taxon>
        <taxon>Pseudomonadati</taxon>
        <taxon>Pseudomonadota</taxon>
        <taxon>Gammaproteobacteria</taxon>
        <taxon>Vibrionales</taxon>
        <taxon>Vibrionaceae</taxon>
        <taxon>Vibrio</taxon>
    </lineage>
</organism>
<name>A0A3R9FXM0_9VIBR</name>
<dbReference type="OrthoDB" id="5876198at2"/>
<dbReference type="Pfam" id="PF16964">
    <property type="entry name" value="TadF"/>
    <property type="match status" value="1"/>
</dbReference>